<name>A0AAD4DSI6_9AGAM</name>
<evidence type="ECO:0000313" key="1">
    <source>
        <dbReference type="EMBL" id="KAG1893136.1"/>
    </source>
</evidence>
<dbReference type="Proteomes" id="UP001195769">
    <property type="component" value="Unassembled WGS sequence"/>
</dbReference>
<accession>A0AAD4DSI6</accession>
<dbReference type="AlphaFoldDB" id="A0AAD4DSI6"/>
<protein>
    <submittedName>
        <fullName evidence="1">Uncharacterized protein</fullName>
    </submittedName>
</protein>
<keyword evidence="2" id="KW-1185">Reference proteome</keyword>
<dbReference type="PANTHER" id="PTHR46579">
    <property type="entry name" value="F5/8 TYPE C DOMAIN-CONTAINING PROTEIN-RELATED"/>
    <property type="match status" value="1"/>
</dbReference>
<proteinExistence type="predicted"/>
<reference evidence="1" key="1">
    <citation type="journal article" date="2020" name="New Phytol.">
        <title>Comparative genomics reveals dynamic genome evolution in host specialist ectomycorrhizal fungi.</title>
        <authorList>
            <person name="Lofgren L.A."/>
            <person name="Nguyen N.H."/>
            <person name="Vilgalys R."/>
            <person name="Ruytinx J."/>
            <person name="Liao H.L."/>
            <person name="Branco S."/>
            <person name="Kuo A."/>
            <person name="LaButti K."/>
            <person name="Lipzen A."/>
            <person name="Andreopoulos W."/>
            <person name="Pangilinan J."/>
            <person name="Riley R."/>
            <person name="Hundley H."/>
            <person name="Na H."/>
            <person name="Barry K."/>
            <person name="Grigoriev I.V."/>
            <person name="Stajich J.E."/>
            <person name="Kennedy P.G."/>
        </authorList>
    </citation>
    <scope>NUCLEOTIDE SEQUENCE</scope>
    <source>
        <strain evidence="1">FC203</strain>
    </source>
</reference>
<gene>
    <name evidence="1" type="ORF">F5891DRAFT_963419</name>
</gene>
<organism evidence="1 2">
    <name type="scientific">Suillus fuscotomentosus</name>
    <dbReference type="NCBI Taxonomy" id="1912939"/>
    <lineage>
        <taxon>Eukaryota</taxon>
        <taxon>Fungi</taxon>
        <taxon>Dikarya</taxon>
        <taxon>Basidiomycota</taxon>
        <taxon>Agaricomycotina</taxon>
        <taxon>Agaricomycetes</taxon>
        <taxon>Agaricomycetidae</taxon>
        <taxon>Boletales</taxon>
        <taxon>Suillineae</taxon>
        <taxon>Suillaceae</taxon>
        <taxon>Suillus</taxon>
    </lineage>
</organism>
<dbReference type="RefSeq" id="XP_041218712.1">
    <property type="nucleotide sequence ID" value="XM_041376000.1"/>
</dbReference>
<dbReference type="GeneID" id="64670298"/>
<comment type="caution">
    <text evidence="1">The sequence shown here is derived from an EMBL/GenBank/DDBJ whole genome shotgun (WGS) entry which is preliminary data.</text>
</comment>
<dbReference type="PANTHER" id="PTHR46579:SF1">
    <property type="entry name" value="F5_8 TYPE C DOMAIN-CONTAINING PROTEIN"/>
    <property type="match status" value="1"/>
</dbReference>
<dbReference type="EMBL" id="JABBWK010000107">
    <property type="protein sequence ID" value="KAG1893136.1"/>
    <property type="molecule type" value="Genomic_DNA"/>
</dbReference>
<sequence length="349" mass="40476">MYLVGIIPGPREPALEEINHFFRPVVDFFLPSWKDGIWFTKTINHTAGRLSRSVIAVAVNDLPAARKLAGRAGPTTNQMCRLCWLLKSDITDFDCKKWRRHTLEEHKAAAEEWVNAESKVECDKIFKQHGVRWSELLRLPYWDPMRFIVIDGMHNLFLGLVQHHFRDGPKGSEVLSDNKINAIQEKLGNVQRPTWHCGLPKNLGDTEHGKFKVEQWKSSIEFDLPVALMQLWGSKHTADGTNADRKSQLQKLVHSTMLLVIAIRWGTSHVTSSHHAQQYTRYMKAYLESIKGIFTHHSWRPNHHAALHIREFLLRYGPMHGWWMFPFERIISALQKTNTNYKIGERAIH</sequence>
<evidence type="ECO:0000313" key="2">
    <source>
        <dbReference type="Proteomes" id="UP001195769"/>
    </source>
</evidence>